<dbReference type="STRING" id="887898.HMPREF0551_1576"/>
<dbReference type="Proteomes" id="UP000011021">
    <property type="component" value="Unassembled WGS sequence"/>
</dbReference>
<reference evidence="2 3" key="1">
    <citation type="submission" date="2010-12" db="EMBL/GenBank/DDBJ databases">
        <authorList>
            <person name="Muzny D."/>
            <person name="Qin X."/>
            <person name="Deng J."/>
            <person name="Jiang H."/>
            <person name="Liu Y."/>
            <person name="Qu J."/>
            <person name="Song X.-Z."/>
            <person name="Zhang L."/>
            <person name="Thornton R."/>
            <person name="Coyle M."/>
            <person name="Francisco L."/>
            <person name="Jackson L."/>
            <person name="Javaid M."/>
            <person name="Korchina V."/>
            <person name="Kovar C."/>
            <person name="Mata R."/>
            <person name="Mathew T."/>
            <person name="Ngo R."/>
            <person name="Nguyen L."/>
            <person name="Nguyen N."/>
            <person name="Okwuonu G."/>
            <person name="Ongeri F."/>
            <person name="Pham C."/>
            <person name="Simmons D."/>
            <person name="Wilczek-Boney K."/>
            <person name="Hale W."/>
            <person name="Jakkamsetti A."/>
            <person name="Pham P."/>
            <person name="Ruth R."/>
            <person name="San Lucas F."/>
            <person name="Warren J."/>
            <person name="Zhang J."/>
            <person name="Zhao Z."/>
            <person name="Zhou C."/>
            <person name="Zhu D."/>
            <person name="Lee S."/>
            <person name="Bess C."/>
            <person name="Blankenburg K."/>
            <person name="Forbes L."/>
            <person name="Fu Q."/>
            <person name="Gubbala S."/>
            <person name="Hirani K."/>
            <person name="Jayaseelan J.C."/>
            <person name="Lara F."/>
            <person name="Munidasa M."/>
            <person name="Palculict T."/>
            <person name="Patil S."/>
            <person name="Pu L.-L."/>
            <person name="Saada N."/>
            <person name="Tang L."/>
            <person name="Weissenberger G."/>
            <person name="Zhu Y."/>
            <person name="Hemphill L."/>
            <person name="Shang Y."/>
            <person name="Youmans B."/>
            <person name="Ayvaz T."/>
            <person name="Ross M."/>
            <person name="Santibanez J."/>
            <person name="Aqrawi P."/>
            <person name="Gross S."/>
            <person name="Joshi V."/>
            <person name="Fowler G."/>
            <person name="Nazareth L."/>
            <person name="Reid J."/>
            <person name="Worley K."/>
            <person name="Petrosino J."/>
            <person name="Highlander S."/>
            <person name="Gibbs R."/>
        </authorList>
    </citation>
    <scope>NUCLEOTIDE SEQUENCE [LARGE SCALE GENOMIC DNA]</scope>
    <source>
        <strain evidence="2 3">ATCC 51599</strain>
    </source>
</reference>
<accession>E7RY05</accession>
<protein>
    <submittedName>
        <fullName evidence="2">Uncharacterized protein</fullName>
    </submittedName>
</protein>
<evidence type="ECO:0000313" key="2">
    <source>
        <dbReference type="EMBL" id="EFV94829.1"/>
    </source>
</evidence>
<gene>
    <name evidence="2" type="ORF">HMPREF0551_1576</name>
</gene>
<feature type="region of interest" description="Disordered" evidence="1">
    <location>
        <begin position="72"/>
        <end position="104"/>
    </location>
</feature>
<sequence>MRTPAASGGIGIGEHGNDGGNGGLKQGQSSYVVIIRPSAHAGPGRMSSVVDAPLFSLFFAGTRAACRALRAGRHAPGGPGGSAPVITGTRIPEPACGDSGSRVH</sequence>
<name>E7RY05_9BURK</name>
<keyword evidence="3" id="KW-1185">Reference proteome</keyword>
<dbReference type="HOGENOM" id="CLU_2246622_0_0_4"/>
<dbReference type="EMBL" id="AEQP01000010">
    <property type="protein sequence ID" value="EFV94829.1"/>
    <property type="molecule type" value="Genomic_DNA"/>
</dbReference>
<comment type="caution">
    <text evidence="2">The sequence shown here is derived from an EMBL/GenBank/DDBJ whole genome shotgun (WGS) entry which is preliminary data.</text>
</comment>
<evidence type="ECO:0000313" key="3">
    <source>
        <dbReference type="Proteomes" id="UP000011021"/>
    </source>
</evidence>
<organism evidence="2 3">
    <name type="scientific">Lautropia mirabilis ATCC 51599</name>
    <dbReference type="NCBI Taxonomy" id="887898"/>
    <lineage>
        <taxon>Bacteria</taxon>
        <taxon>Pseudomonadati</taxon>
        <taxon>Pseudomonadota</taxon>
        <taxon>Betaproteobacteria</taxon>
        <taxon>Burkholderiales</taxon>
        <taxon>Burkholderiaceae</taxon>
        <taxon>Lautropia</taxon>
    </lineage>
</organism>
<feature type="compositionally biased region" description="Gly residues" evidence="1">
    <location>
        <begin position="8"/>
        <end position="25"/>
    </location>
</feature>
<feature type="region of interest" description="Disordered" evidence="1">
    <location>
        <begin position="1"/>
        <end position="26"/>
    </location>
</feature>
<proteinExistence type="predicted"/>
<evidence type="ECO:0000256" key="1">
    <source>
        <dbReference type="SAM" id="MobiDB-lite"/>
    </source>
</evidence>
<dbReference type="AlphaFoldDB" id="E7RY05"/>